<keyword evidence="12" id="KW-0482">Metalloprotease</keyword>
<feature type="region of interest" description="Disordered" evidence="18">
    <location>
        <begin position="19"/>
        <end position="38"/>
    </location>
</feature>
<keyword evidence="8" id="KW-0645">Protease</keyword>
<evidence type="ECO:0000313" key="19">
    <source>
        <dbReference type="EMBL" id="KAG0722794.1"/>
    </source>
</evidence>
<dbReference type="FunFam" id="3.30.540.30:FF:000003">
    <property type="entry name" value="Dipeptidyl peptidase 3"/>
    <property type="match status" value="1"/>
</dbReference>
<keyword evidence="9 17" id="KW-0479">Metal-binding</keyword>
<dbReference type="PIRSF" id="PIRSF007828">
    <property type="entry name" value="Dipeptidyl-peptidase_III"/>
    <property type="match status" value="1"/>
</dbReference>
<dbReference type="Gene3D" id="3.30.540.30">
    <property type="match status" value="3"/>
</dbReference>
<dbReference type="FunFam" id="3.30.540.30:FF:000001">
    <property type="entry name" value="Dipeptidyl peptidase 3"/>
    <property type="match status" value="1"/>
</dbReference>
<comment type="caution">
    <text evidence="19">The sequence shown here is derived from an EMBL/GenBank/DDBJ whole genome shotgun (WGS) entry which is preliminary data.</text>
</comment>
<dbReference type="AlphaFoldDB" id="A0A8J5CVR6"/>
<evidence type="ECO:0000256" key="4">
    <source>
        <dbReference type="ARBA" id="ARBA00012063"/>
    </source>
</evidence>
<evidence type="ECO:0000256" key="8">
    <source>
        <dbReference type="ARBA" id="ARBA00022670"/>
    </source>
</evidence>
<sequence>MNRSCRLLQLLLHRQHRRVSQWKPSSSSSSGSHRGLSSGVHAQVLPPSYASPLIPGCRHNTHRHRHLASQRLSLRQCSSSSSMGSQHELPLDTPILYLKVEEAFAGLTAKERRYAHHLSQASWWGGFMVLCQTSPESPVIFNLLTRLFRSQPLDTLKEVAVGKAGFTEDEFKSLIVYYSGLMFNLGNYLGFGDRKFVPSVSREKLESLVRASKASLEAPAEMEKYMSRVLGPMYDLEENKKFLGMPPGGVTMYFTPNCTQEDADLAREFMAAKNMEAWNTRLLKYEEAGQTVLDIRLASVENGPAPPITLPTEDFQGHKFRVSRGDHSFFLAKMNEELRLAGTYAGTPDEIKMLEKYRQSFREGSVQAHKDGSTAWVKNRSPAVESYTGFIEVYRDPVNQRAEFESFVAVVNREQSRKFDTLVERAEEEFLPLLPWGREFEEDTFMRPDFSSLDVVTFASSGLPIGINIPNYKDVKEEHGFKNVSLTNVMAARTGIKGGPFLSAADHVVREKHGALSLEIQVGLHELLGHGCGKFLRRKDDGTLNFDPEKIKNPYTGEAAGFYEKGDNYNSLFTNLASAYEECRAETVALYLGLVDPILDIFGVGENDREDLKYVSWLDMMYAGLKGLEMYQPTQGKWGQAHSQARYVILRVALEAGGGLVTLTETKGDDGLPDLLLSLDRTKMKSVGRKAMGDFLTKLQVYRSMGDSKAGRAMFEKYSEVPSEGTHPFAKWHEIVVRKRRPRMVLAMPNTRIAGDDVELVSYAEAADCVVQSWVERFSPAQYEEVEAALVAFSDAWTK</sequence>
<feature type="binding site" evidence="17">
    <location>
        <position position="582"/>
    </location>
    <ligand>
        <name>Zn(2+)</name>
        <dbReference type="ChEBI" id="CHEBI:29105"/>
        <note>catalytic</note>
    </ligand>
</feature>
<comment type="catalytic activity">
    <reaction evidence="1">
        <text>Release of an N-terminal dipeptide from a peptide comprising four or more residues, with broad specificity. Also acts on dipeptidyl 2-naphthylamides.</text>
        <dbReference type="EC" id="3.4.14.4"/>
    </reaction>
</comment>
<evidence type="ECO:0000256" key="2">
    <source>
        <dbReference type="ARBA" id="ARBA00004496"/>
    </source>
</evidence>
<comment type="subcellular location">
    <subcellularLocation>
        <location evidence="2">Cytoplasm</location>
    </subcellularLocation>
</comment>
<evidence type="ECO:0000256" key="16">
    <source>
        <dbReference type="PIRSR" id="PIRSR007828-1"/>
    </source>
</evidence>
<dbReference type="GO" id="GO:0008239">
    <property type="term" value="F:dipeptidyl-peptidase activity"/>
    <property type="evidence" value="ECO:0007669"/>
    <property type="project" value="UniProtKB-EC"/>
</dbReference>
<dbReference type="GO" id="GO:0046872">
    <property type="term" value="F:metal ion binding"/>
    <property type="evidence" value="ECO:0007669"/>
    <property type="project" value="UniProtKB-KW"/>
</dbReference>
<evidence type="ECO:0000256" key="12">
    <source>
        <dbReference type="ARBA" id="ARBA00023049"/>
    </source>
</evidence>
<dbReference type="PANTHER" id="PTHR23422:SF11">
    <property type="entry name" value="DIPEPTIDYL PEPTIDASE 3"/>
    <property type="match status" value="1"/>
</dbReference>
<evidence type="ECO:0000256" key="11">
    <source>
        <dbReference type="ARBA" id="ARBA00022833"/>
    </source>
</evidence>
<feature type="binding site" evidence="17">
    <location>
        <position position="530"/>
    </location>
    <ligand>
        <name>Zn(2+)</name>
        <dbReference type="ChEBI" id="CHEBI:29105"/>
        <note>catalytic</note>
    </ligand>
</feature>
<evidence type="ECO:0000256" key="9">
    <source>
        <dbReference type="ARBA" id="ARBA00022723"/>
    </source>
</evidence>
<evidence type="ECO:0000256" key="14">
    <source>
        <dbReference type="ARBA" id="ARBA00032119"/>
    </source>
</evidence>
<keyword evidence="7" id="KW-0963">Cytoplasm</keyword>
<keyword evidence="11 17" id="KW-0862">Zinc</keyword>
<evidence type="ECO:0000256" key="13">
    <source>
        <dbReference type="ARBA" id="ARBA00031288"/>
    </source>
</evidence>
<evidence type="ECO:0000256" key="10">
    <source>
        <dbReference type="ARBA" id="ARBA00022801"/>
    </source>
</evidence>
<dbReference type="OrthoDB" id="4694525at2759"/>
<dbReference type="Proteomes" id="UP000770661">
    <property type="component" value="Unassembled WGS sequence"/>
</dbReference>
<evidence type="ECO:0000313" key="20">
    <source>
        <dbReference type="Proteomes" id="UP000770661"/>
    </source>
</evidence>
<feature type="active site" evidence="16">
    <location>
        <position position="526"/>
    </location>
</feature>
<dbReference type="EMBL" id="JACEEZ010009070">
    <property type="protein sequence ID" value="KAG0722794.1"/>
    <property type="molecule type" value="Genomic_DNA"/>
</dbReference>
<gene>
    <name evidence="19" type="primary">DppIII</name>
    <name evidence="19" type="ORF">GWK47_005825</name>
</gene>
<keyword evidence="20" id="KW-1185">Reference proteome</keyword>
<dbReference type="InterPro" id="IPR005317">
    <property type="entry name" value="Dipeptidyl-peptase3"/>
</dbReference>
<dbReference type="GO" id="GO:0004177">
    <property type="term" value="F:aminopeptidase activity"/>
    <property type="evidence" value="ECO:0007669"/>
    <property type="project" value="UniProtKB-KW"/>
</dbReference>
<comment type="similarity">
    <text evidence="3">Belongs to the peptidase M49 family.</text>
</comment>
<keyword evidence="10" id="KW-0378">Hydrolase</keyword>
<evidence type="ECO:0000256" key="6">
    <source>
        <dbReference type="ARBA" id="ARBA00022438"/>
    </source>
</evidence>
<accession>A0A8J5CVR6</accession>
<evidence type="ECO:0000256" key="3">
    <source>
        <dbReference type="ARBA" id="ARBA00010200"/>
    </source>
</evidence>
<dbReference type="InterPro" id="IPR039461">
    <property type="entry name" value="Peptidase_M49"/>
</dbReference>
<feature type="compositionally biased region" description="Low complexity" evidence="18">
    <location>
        <begin position="25"/>
        <end position="38"/>
    </location>
</feature>
<dbReference type="GO" id="GO:0008235">
    <property type="term" value="F:metalloexopeptidase activity"/>
    <property type="evidence" value="ECO:0007669"/>
    <property type="project" value="InterPro"/>
</dbReference>
<dbReference type="Pfam" id="PF03571">
    <property type="entry name" value="Peptidase_M49"/>
    <property type="match status" value="1"/>
</dbReference>
<dbReference type="GO" id="GO:0006508">
    <property type="term" value="P:proteolysis"/>
    <property type="evidence" value="ECO:0007669"/>
    <property type="project" value="UniProtKB-KW"/>
</dbReference>
<keyword evidence="6" id="KW-0031">Aminopeptidase</keyword>
<evidence type="ECO:0000256" key="5">
    <source>
        <dbReference type="ARBA" id="ARBA00014713"/>
    </source>
</evidence>
<proteinExistence type="inferred from homology"/>
<evidence type="ECO:0000256" key="7">
    <source>
        <dbReference type="ARBA" id="ARBA00022490"/>
    </source>
</evidence>
<organism evidence="19 20">
    <name type="scientific">Chionoecetes opilio</name>
    <name type="common">Atlantic snow crab</name>
    <name type="synonym">Cancer opilio</name>
    <dbReference type="NCBI Taxonomy" id="41210"/>
    <lineage>
        <taxon>Eukaryota</taxon>
        <taxon>Metazoa</taxon>
        <taxon>Ecdysozoa</taxon>
        <taxon>Arthropoda</taxon>
        <taxon>Crustacea</taxon>
        <taxon>Multicrustacea</taxon>
        <taxon>Malacostraca</taxon>
        <taxon>Eumalacostraca</taxon>
        <taxon>Eucarida</taxon>
        <taxon>Decapoda</taxon>
        <taxon>Pleocyemata</taxon>
        <taxon>Brachyura</taxon>
        <taxon>Eubrachyura</taxon>
        <taxon>Majoidea</taxon>
        <taxon>Majidae</taxon>
        <taxon>Chionoecetes</taxon>
    </lineage>
</organism>
<feature type="binding site" evidence="17">
    <location>
        <position position="525"/>
    </location>
    <ligand>
        <name>Zn(2+)</name>
        <dbReference type="ChEBI" id="CHEBI:29105"/>
        <note>catalytic</note>
    </ligand>
</feature>
<comment type="cofactor">
    <cofactor evidence="17">
        <name>Zn(2+)</name>
        <dbReference type="ChEBI" id="CHEBI:29105"/>
    </cofactor>
    <text evidence="17">Binds 1 zinc ion per subunit.</text>
</comment>
<evidence type="ECO:0000256" key="17">
    <source>
        <dbReference type="PIRSR" id="PIRSR007828-2"/>
    </source>
</evidence>
<evidence type="ECO:0000256" key="18">
    <source>
        <dbReference type="SAM" id="MobiDB-lite"/>
    </source>
</evidence>
<evidence type="ECO:0000256" key="1">
    <source>
        <dbReference type="ARBA" id="ARBA00001336"/>
    </source>
</evidence>
<dbReference type="PANTHER" id="PTHR23422">
    <property type="entry name" value="DIPEPTIDYL PEPTIDASE III-RELATED"/>
    <property type="match status" value="1"/>
</dbReference>
<name>A0A8J5CVR6_CHIOP</name>
<protein>
    <recommendedName>
        <fullName evidence="5">Dipeptidyl peptidase 3</fullName>
        <ecNumber evidence="4">3.4.14.4</ecNumber>
    </recommendedName>
    <alternativeName>
        <fullName evidence="13">Dipeptidyl aminopeptidase III</fullName>
    </alternativeName>
    <alternativeName>
        <fullName evidence="15">Dipeptidyl arylamidase III</fullName>
    </alternativeName>
    <alternativeName>
        <fullName evidence="14">Dipeptidyl peptidase III</fullName>
    </alternativeName>
</protein>
<dbReference type="EC" id="3.4.14.4" evidence="4"/>
<evidence type="ECO:0000256" key="15">
    <source>
        <dbReference type="ARBA" id="ARBA00078364"/>
    </source>
</evidence>
<reference evidence="19" key="1">
    <citation type="submission" date="2020-07" db="EMBL/GenBank/DDBJ databases">
        <title>The High-quality genome of the commercially important snow crab, Chionoecetes opilio.</title>
        <authorList>
            <person name="Jeong J.-H."/>
            <person name="Ryu S."/>
        </authorList>
    </citation>
    <scope>NUCLEOTIDE SEQUENCE</scope>
    <source>
        <strain evidence="19">MADBK_172401_WGS</strain>
        <tissue evidence="19">Digestive gland</tissue>
    </source>
</reference>
<dbReference type="GO" id="GO:0005737">
    <property type="term" value="C:cytoplasm"/>
    <property type="evidence" value="ECO:0007669"/>
    <property type="project" value="UniProtKB-SubCell"/>
</dbReference>